<comment type="caution">
    <text evidence="1">The sequence shown here is derived from an EMBL/GenBank/DDBJ whole genome shotgun (WGS) entry which is preliminary data.</text>
</comment>
<protein>
    <submittedName>
        <fullName evidence="1">Uncharacterized protein</fullName>
    </submittedName>
</protein>
<evidence type="ECO:0000313" key="1">
    <source>
        <dbReference type="EMBL" id="MBF8178365.1"/>
    </source>
</evidence>
<evidence type="ECO:0000313" key="2">
    <source>
        <dbReference type="Proteomes" id="UP000657372"/>
    </source>
</evidence>
<sequence length="231" mass="26411">MLILNSVYLPTRADADLTIFMARTGQLLIECFIGLSPEKTAQDFQNDVLMPVRLSDNLLIDNPSEIFMQFLSESDLDGDFAAKTKAPLINATAYFCRALKAYDIGQLSATWSYLVDANYWCGFSSSYRGIGIARDKTIVETEEKVLWEHRSKGGTGKKINNLPYKLEAEDLARTMRSTWKNPSQATHIVLDKLNQEYEKREQKFPLKFHSIYLHFKSLHDADKLFNIPSQK</sequence>
<gene>
    <name evidence="1" type="ORF">IXC47_11790</name>
</gene>
<dbReference type="Proteomes" id="UP000657372">
    <property type="component" value="Unassembled WGS sequence"/>
</dbReference>
<name>A0ABS0EU55_9BURK</name>
<organism evidence="1 2">
    <name type="scientific">Herminiimonas contaminans</name>
    <dbReference type="NCBI Taxonomy" id="1111140"/>
    <lineage>
        <taxon>Bacteria</taxon>
        <taxon>Pseudomonadati</taxon>
        <taxon>Pseudomonadota</taxon>
        <taxon>Betaproteobacteria</taxon>
        <taxon>Burkholderiales</taxon>
        <taxon>Oxalobacteraceae</taxon>
        <taxon>Herminiimonas</taxon>
    </lineage>
</organism>
<keyword evidence="2" id="KW-1185">Reference proteome</keyword>
<dbReference type="RefSeq" id="WP_195875750.1">
    <property type="nucleotide sequence ID" value="NZ_JADOEL010000009.1"/>
</dbReference>
<accession>A0ABS0EU55</accession>
<proteinExistence type="predicted"/>
<dbReference type="EMBL" id="JADOEL010000009">
    <property type="protein sequence ID" value="MBF8178365.1"/>
    <property type="molecule type" value="Genomic_DNA"/>
</dbReference>
<reference evidence="1 2" key="1">
    <citation type="submission" date="2020-11" db="EMBL/GenBank/DDBJ databases">
        <title>WGS of Herminiimonas contaminans strain Marseille-Q4544 isolated from planarians Schmidtea mediterranea.</title>
        <authorList>
            <person name="Kangale L."/>
        </authorList>
    </citation>
    <scope>NUCLEOTIDE SEQUENCE [LARGE SCALE GENOMIC DNA]</scope>
    <source>
        <strain evidence="1 2">Marseille-Q4544</strain>
    </source>
</reference>